<evidence type="ECO:0000259" key="2">
    <source>
        <dbReference type="PROSITE" id="PS51723"/>
    </source>
</evidence>
<dbReference type="OrthoDB" id="606623at2"/>
<dbReference type="Proteomes" id="UP000282423">
    <property type="component" value="Unassembled WGS sequence"/>
</dbReference>
<dbReference type="InterPro" id="IPR042279">
    <property type="entry name" value="Pep_M60_3"/>
</dbReference>
<dbReference type="EMBL" id="RBWS01000008">
    <property type="protein sequence ID" value="RKO71286.1"/>
    <property type="molecule type" value="Genomic_DNA"/>
</dbReference>
<gene>
    <name evidence="3" type="ORF">D7322_10980</name>
</gene>
<dbReference type="RefSeq" id="WP_121124159.1">
    <property type="nucleotide sequence ID" value="NZ_RBWS01000008.1"/>
</dbReference>
<dbReference type="InterPro" id="IPR051244">
    <property type="entry name" value="TCAF"/>
</dbReference>
<comment type="caution">
    <text evidence="3">The sequence shown here is derived from an EMBL/GenBank/DDBJ whole genome shotgun (WGS) entry which is preliminary data.</text>
</comment>
<proteinExistence type="predicted"/>
<dbReference type="PANTHER" id="PTHR15730">
    <property type="entry name" value="EXPERIMENTAL AUTOIMMUNE PROSTATITIS ANTIGEN 2-RELATED"/>
    <property type="match status" value="1"/>
</dbReference>
<dbReference type="InterPro" id="IPR035423">
    <property type="entry name" value="M60-like_N"/>
</dbReference>
<evidence type="ECO:0000313" key="4">
    <source>
        <dbReference type="Proteomes" id="UP000282423"/>
    </source>
</evidence>
<dbReference type="Gene3D" id="2.60.120.1250">
    <property type="entry name" value="Peptidase M60, enhancin-like domain 1"/>
    <property type="match status" value="1"/>
</dbReference>
<organism evidence="3 4">
    <name type="scientific">Sphingobacterium puteale</name>
    <dbReference type="NCBI Taxonomy" id="2420510"/>
    <lineage>
        <taxon>Bacteria</taxon>
        <taxon>Pseudomonadati</taxon>
        <taxon>Bacteroidota</taxon>
        <taxon>Sphingobacteriia</taxon>
        <taxon>Sphingobacteriales</taxon>
        <taxon>Sphingobacteriaceae</taxon>
        <taxon>Sphingobacterium</taxon>
    </lineage>
</organism>
<dbReference type="Gene3D" id="3.40.390.80">
    <property type="entry name" value="Peptidase M60, enhancin-like domain 2"/>
    <property type="match status" value="1"/>
</dbReference>
<dbReference type="InterPro" id="IPR008979">
    <property type="entry name" value="Galactose-bd-like_sf"/>
</dbReference>
<protein>
    <recommendedName>
        <fullName evidence="5">Peptidase M60 domain-containing protein</fullName>
    </recommendedName>
</protein>
<dbReference type="InterPro" id="IPR000421">
    <property type="entry name" value="FA58C"/>
</dbReference>
<name>A0A420VY06_9SPHI</name>
<dbReference type="Pfam" id="PF00754">
    <property type="entry name" value="F5_F8_type_C"/>
    <property type="match status" value="1"/>
</dbReference>
<dbReference type="SUPFAM" id="SSF49785">
    <property type="entry name" value="Galactose-binding domain-like"/>
    <property type="match status" value="1"/>
</dbReference>
<feature type="domain" description="F5/8 type C" evidence="1">
    <location>
        <begin position="512"/>
        <end position="665"/>
    </location>
</feature>
<dbReference type="Pfam" id="PF17291">
    <property type="entry name" value="M60-like_N"/>
    <property type="match status" value="1"/>
</dbReference>
<evidence type="ECO:0000313" key="3">
    <source>
        <dbReference type="EMBL" id="RKO71286.1"/>
    </source>
</evidence>
<dbReference type="InterPro" id="IPR031161">
    <property type="entry name" value="Peptidase_M60_dom"/>
</dbReference>
<dbReference type="PROSITE" id="PS51257">
    <property type="entry name" value="PROKAR_LIPOPROTEIN"/>
    <property type="match status" value="1"/>
</dbReference>
<dbReference type="Gene3D" id="2.60.120.260">
    <property type="entry name" value="Galactose-binding domain-like"/>
    <property type="match status" value="1"/>
</dbReference>
<evidence type="ECO:0008006" key="5">
    <source>
        <dbReference type="Google" id="ProtNLM"/>
    </source>
</evidence>
<evidence type="ECO:0000259" key="1">
    <source>
        <dbReference type="PROSITE" id="PS50022"/>
    </source>
</evidence>
<accession>A0A420VY06</accession>
<dbReference type="Pfam" id="PF13402">
    <property type="entry name" value="Peptidase_M60"/>
    <property type="match status" value="1"/>
</dbReference>
<dbReference type="SMART" id="SM01276">
    <property type="entry name" value="M60-like"/>
    <property type="match status" value="1"/>
</dbReference>
<reference evidence="3 4" key="1">
    <citation type="submission" date="2018-10" db="EMBL/GenBank/DDBJ databases">
        <title>Sphingobacterium sp. M05W1-28.</title>
        <authorList>
            <person name="Cai H."/>
        </authorList>
    </citation>
    <scope>NUCLEOTIDE SEQUENCE [LARGE SCALE GENOMIC DNA]</scope>
    <source>
        <strain evidence="3 4">M05W1-28</strain>
    </source>
</reference>
<feature type="domain" description="Peptidase M60" evidence="2">
    <location>
        <begin position="99"/>
        <end position="421"/>
    </location>
</feature>
<keyword evidence="4" id="KW-1185">Reference proteome</keyword>
<dbReference type="PROSITE" id="PS51723">
    <property type="entry name" value="PEPTIDASE_M60"/>
    <property type="match status" value="1"/>
</dbReference>
<dbReference type="AlphaFoldDB" id="A0A420VY06"/>
<dbReference type="Gene3D" id="1.10.390.30">
    <property type="entry name" value="Peptidase M60, enhancin-like domain 3"/>
    <property type="match status" value="1"/>
</dbReference>
<dbReference type="PROSITE" id="PS50022">
    <property type="entry name" value="FA58C_3"/>
    <property type="match status" value="1"/>
</dbReference>
<sequence>MNKRYIVFGFIAGMIALVSSCGKEGFDFKDGYQQGDETESPIMTDTTMGKADKSLYHRARIYPGLVGENVRRIQDTTLSLLIDREYISDFQYKVSYTPSPIYSTGLYAPAGENVRITVPAGVVGLTAQIGVHTDNITGKDAPRRDAIIYTRKELFPGNNYVGNLYGGTLWIISQKTRPTPVNLKISGATKANDFVLGKMTVSDWQKQVLANDVPWMDLIGKRTAFSVPRSLVVKMIQSGKMDHVDEALQLWDDSYEKDYYNWMGLSPTAANPINRYPSLWERGVMDIHPSLGYAHSGSPWIMQEDEYWLDELTNPNTIKKGTSWGTYHEVGHNYQAGSSWSWSDLGETTNNLFIFNAARNRGETNRIDFHPALKTSIPGALKFAAYNEVKTFKPFPAGYGLDADDPFARLTPFLQIFDKVKGKNGQSGWDFFPYIYSKARNENFFTSLDQAKKDYFFRQLCHFTGKDFQRFFFAWGIPISTAAKREMRNLYPPMANKIWDYNPLTFTGGDEVLPTKYSLPRAAFVYTSNVSTATGESTGKIDAMQDGKSDTYWHTCYSGCSVATNLPVEIMIDMKTINAFKGFFIQNRQNNTYATKVTVRISQDNRNWVDMGTYDLAKSSETTAQRNVMREFTFDKIVEAQYMKFSFPEKNLSGENHVALAELGVFYDI</sequence>
<dbReference type="PANTHER" id="PTHR15730:SF5">
    <property type="entry name" value="SI:CH211-210B2.2-RELATED"/>
    <property type="match status" value="1"/>
</dbReference>